<gene>
    <name evidence="1" type="ORF">Tci_018758</name>
</gene>
<sequence length="157" mass="18082">MALADDELVVGKNHACNGKWIDITMRKVNILLSMDEDSAWILYFMKYKRKDPKTSDHDMYVASLKRSENYKAQPYQYASPSKQILQAKTKPFPPCTHCGFNDHPPDDCQNYPECEICRSYDHFTSIHNRAILVRGGVLLESSQSGDSSIVRVDYLWK</sequence>
<reference evidence="1" key="1">
    <citation type="journal article" date="2019" name="Sci. Rep.">
        <title>Draft genome of Tanacetum cinerariifolium, the natural source of mosquito coil.</title>
        <authorList>
            <person name="Yamashiro T."/>
            <person name="Shiraishi A."/>
            <person name="Satake H."/>
            <person name="Nakayama K."/>
        </authorList>
    </citation>
    <scope>NUCLEOTIDE SEQUENCE</scope>
</reference>
<accession>A0A6L2KDD3</accession>
<organism evidence="1">
    <name type="scientific">Tanacetum cinerariifolium</name>
    <name type="common">Dalmatian daisy</name>
    <name type="synonym">Chrysanthemum cinerariifolium</name>
    <dbReference type="NCBI Taxonomy" id="118510"/>
    <lineage>
        <taxon>Eukaryota</taxon>
        <taxon>Viridiplantae</taxon>
        <taxon>Streptophyta</taxon>
        <taxon>Embryophyta</taxon>
        <taxon>Tracheophyta</taxon>
        <taxon>Spermatophyta</taxon>
        <taxon>Magnoliopsida</taxon>
        <taxon>eudicotyledons</taxon>
        <taxon>Gunneridae</taxon>
        <taxon>Pentapetalae</taxon>
        <taxon>asterids</taxon>
        <taxon>campanulids</taxon>
        <taxon>Asterales</taxon>
        <taxon>Asteraceae</taxon>
        <taxon>Asteroideae</taxon>
        <taxon>Anthemideae</taxon>
        <taxon>Anthemidinae</taxon>
        <taxon>Tanacetum</taxon>
    </lineage>
</organism>
<proteinExistence type="predicted"/>
<dbReference type="AlphaFoldDB" id="A0A6L2KDD3"/>
<dbReference type="EMBL" id="BKCJ010002175">
    <property type="protein sequence ID" value="GEU46780.1"/>
    <property type="molecule type" value="Genomic_DNA"/>
</dbReference>
<comment type="caution">
    <text evidence="1">The sequence shown here is derived from an EMBL/GenBank/DDBJ whole genome shotgun (WGS) entry which is preliminary data.</text>
</comment>
<evidence type="ECO:0008006" key="2">
    <source>
        <dbReference type="Google" id="ProtNLM"/>
    </source>
</evidence>
<name>A0A6L2KDD3_TANCI</name>
<protein>
    <recommendedName>
        <fullName evidence="2">Retrovirus-related Pol polyprotein from transposon TNT 1-94</fullName>
    </recommendedName>
</protein>
<evidence type="ECO:0000313" key="1">
    <source>
        <dbReference type="EMBL" id="GEU46780.1"/>
    </source>
</evidence>